<organism evidence="1">
    <name type="scientific">Arundo donax</name>
    <name type="common">Giant reed</name>
    <name type="synonym">Donax arundinaceus</name>
    <dbReference type="NCBI Taxonomy" id="35708"/>
    <lineage>
        <taxon>Eukaryota</taxon>
        <taxon>Viridiplantae</taxon>
        <taxon>Streptophyta</taxon>
        <taxon>Embryophyta</taxon>
        <taxon>Tracheophyta</taxon>
        <taxon>Spermatophyta</taxon>
        <taxon>Magnoliopsida</taxon>
        <taxon>Liliopsida</taxon>
        <taxon>Poales</taxon>
        <taxon>Poaceae</taxon>
        <taxon>PACMAD clade</taxon>
        <taxon>Arundinoideae</taxon>
        <taxon>Arundineae</taxon>
        <taxon>Arundo</taxon>
    </lineage>
</organism>
<reference evidence="1" key="1">
    <citation type="submission" date="2014-09" db="EMBL/GenBank/DDBJ databases">
        <authorList>
            <person name="Magalhaes I.L.F."/>
            <person name="Oliveira U."/>
            <person name="Santos F.R."/>
            <person name="Vidigal T.H.D.A."/>
            <person name="Brescovit A.D."/>
            <person name="Santos A.J."/>
        </authorList>
    </citation>
    <scope>NUCLEOTIDE SEQUENCE</scope>
    <source>
        <tissue evidence="1">Shoot tissue taken approximately 20 cm above the soil surface</tissue>
    </source>
</reference>
<proteinExistence type="predicted"/>
<sequence>MLTEQDMHSMIFEVDSYIELLKK</sequence>
<reference evidence="1" key="2">
    <citation type="journal article" date="2015" name="Data Brief">
        <title>Shoot transcriptome of the giant reed, Arundo donax.</title>
        <authorList>
            <person name="Barrero R.A."/>
            <person name="Guerrero F.D."/>
            <person name="Moolhuijzen P."/>
            <person name="Goolsby J.A."/>
            <person name="Tidwell J."/>
            <person name="Bellgard S.E."/>
            <person name="Bellgard M.I."/>
        </authorList>
    </citation>
    <scope>NUCLEOTIDE SEQUENCE</scope>
    <source>
        <tissue evidence="1">Shoot tissue taken approximately 20 cm above the soil surface</tissue>
    </source>
</reference>
<protein>
    <submittedName>
        <fullName evidence="1">Uncharacterized protein</fullName>
    </submittedName>
</protein>
<evidence type="ECO:0000313" key="1">
    <source>
        <dbReference type="EMBL" id="JAD31187.1"/>
    </source>
</evidence>
<dbReference type="AlphaFoldDB" id="A0A0A8Z8K2"/>
<dbReference type="EMBL" id="GBRH01266708">
    <property type="protein sequence ID" value="JAD31187.1"/>
    <property type="molecule type" value="Transcribed_RNA"/>
</dbReference>
<name>A0A0A8Z8K2_ARUDO</name>
<accession>A0A0A8Z8K2</accession>